<dbReference type="InterPro" id="IPR036282">
    <property type="entry name" value="Glutathione-S-Trfase_C_sf"/>
</dbReference>
<dbReference type="PANTHER" id="PTHR44051:SF19">
    <property type="entry name" value="DISULFIDE-BOND OXIDOREDUCTASE YFCG"/>
    <property type="match status" value="1"/>
</dbReference>
<reference evidence="4 5" key="1">
    <citation type="submission" date="2024-07" db="EMBL/GenBank/DDBJ databases">
        <title>Novosphingobium kalidii RD2P27.</title>
        <authorList>
            <person name="Sun J.-Q."/>
        </authorList>
    </citation>
    <scope>NUCLEOTIDE SEQUENCE [LARGE SCALE GENOMIC DNA]</scope>
    <source>
        <strain evidence="4 5">RD2P27</strain>
    </source>
</reference>
<dbReference type="InterPro" id="IPR004045">
    <property type="entry name" value="Glutathione_S-Trfase_N"/>
</dbReference>
<feature type="domain" description="GST C-terminal" evidence="3">
    <location>
        <begin position="88"/>
        <end position="208"/>
    </location>
</feature>
<dbReference type="CDD" id="cd03048">
    <property type="entry name" value="GST_N_Ure2p_like"/>
    <property type="match status" value="1"/>
</dbReference>
<dbReference type="Gene3D" id="3.40.30.10">
    <property type="entry name" value="Glutaredoxin"/>
    <property type="match status" value="1"/>
</dbReference>
<evidence type="ECO:0000259" key="3">
    <source>
        <dbReference type="PROSITE" id="PS50405"/>
    </source>
</evidence>
<comment type="similarity">
    <text evidence="1">Belongs to the GST superfamily.</text>
</comment>
<evidence type="ECO:0000256" key="1">
    <source>
        <dbReference type="RuleBase" id="RU003494"/>
    </source>
</evidence>
<dbReference type="InterPro" id="IPR040079">
    <property type="entry name" value="Glutathione_S-Trfase"/>
</dbReference>
<feature type="domain" description="GST N-terminal" evidence="2">
    <location>
        <begin position="2"/>
        <end position="85"/>
    </location>
</feature>
<accession>A0ABV2D5D5</accession>
<keyword evidence="5" id="KW-1185">Reference proteome</keyword>
<dbReference type="SFLD" id="SFLDG01151">
    <property type="entry name" value="Main.2:_Nu-like"/>
    <property type="match status" value="1"/>
</dbReference>
<dbReference type="EMBL" id="JBEWLY010000027">
    <property type="protein sequence ID" value="MET1757075.1"/>
    <property type="molecule type" value="Genomic_DNA"/>
</dbReference>
<name>A0ABV2D5D5_9SPHN</name>
<dbReference type="SUPFAM" id="SSF52833">
    <property type="entry name" value="Thioredoxin-like"/>
    <property type="match status" value="1"/>
</dbReference>
<dbReference type="SFLD" id="SFLDG00358">
    <property type="entry name" value="Main_(cytGST)"/>
    <property type="match status" value="1"/>
</dbReference>
<dbReference type="Proteomes" id="UP001548713">
    <property type="component" value="Unassembled WGS sequence"/>
</dbReference>
<evidence type="ECO:0000313" key="4">
    <source>
        <dbReference type="EMBL" id="MET1757075.1"/>
    </source>
</evidence>
<dbReference type="InterPro" id="IPR004046">
    <property type="entry name" value="GST_C"/>
</dbReference>
<dbReference type="PROSITE" id="PS50404">
    <property type="entry name" value="GST_NTER"/>
    <property type="match status" value="1"/>
</dbReference>
<evidence type="ECO:0000313" key="5">
    <source>
        <dbReference type="Proteomes" id="UP001548713"/>
    </source>
</evidence>
<proteinExistence type="inferred from homology"/>
<gene>
    <name evidence="4" type="ORF">ABVV53_16665</name>
</gene>
<organism evidence="4 5">
    <name type="scientific">Novosphingobium kalidii</name>
    <dbReference type="NCBI Taxonomy" id="3230299"/>
    <lineage>
        <taxon>Bacteria</taxon>
        <taxon>Pseudomonadati</taxon>
        <taxon>Pseudomonadota</taxon>
        <taxon>Alphaproteobacteria</taxon>
        <taxon>Sphingomonadales</taxon>
        <taxon>Sphingomonadaceae</taxon>
        <taxon>Novosphingobium</taxon>
    </lineage>
</organism>
<dbReference type="PROSITE" id="PS50405">
    <property type="entry name" value="GST_CTER"/>
    <property type="match status" value="1"/>
</dbReference>
<dbReference type="Pfam" id="PF00043">
    <property type="entry name" value="GST_C"/>
    <property type="match status" value="1"/>
</dbReference>
<dbReference type="Gene3D" id="1.20.1050.10">
    <property type="match status" value="1"/>
</dbReference>
<dbReference type="SUPFAM" id="SSF47616">
    <property type="entry name" value="GST C-terminal domain-like"/>
    <property type="match status" value="1"/>
</dbReference>
<evidence type="ECO:0000259" key="2">
    <source>
        <dbReference type="PROSITE" id="PS50404"/>
    </source>
</evidence>
<dbReference type="RefSeq" id="WP_353985559.1">
    <property type="nucleotide sequence ID" value="NZ_JBEWLY010000027.1"/>
</dbReference>
<dbReference type="SFLD" id="SFLDS00019">
    <property type="entry name" value="Glutathione_Transferase_(cytos"/>
    <property type="match status" value="1"/>
</dbReference>
<comment type="caution">
    <text evidence="4">The sequence shown here is derived from an EMBL/GenBank/DDBJ whole genome shotgun (WGS) entry which is preliminary data.</text>
</comment>
<dbReference type="PANTHER" id="PTHR44051">
    <property type="entry name" value="GLUTATHIONE S-TRANSFERASE-RELATED"/>
    <property type="match status" value="1"/>
</dbReference>
<dbReference type="InterPro" id="IPR036249">
    <property type="entry name" value="Thioredoxin-like_sf"/>
</dbReference>
<sequence length="245" mass="27851">MSETLILHGMGSPNVVKIVIMLEELGLPYELRHVAVFSQQQFEPAFLKLNPLGKVPVLEDPKLGVPLAESGAILFWLAEREGRFFPQEQPARAEVMQWLMVQMANLGPMFGQLNHFNLVPPGSEPYAHARYRAISGNLYRLFDDRLASREWLAGEAYSIADIATQPWALYLERHGFDAGEHPHLVEWRERIAARPSVQRARARADEAFTEAANRTRRCASEEDLDRFFCRTGSVPEKDYSAVKNM</sequence>
<dbReference type="Pfam" id="PF02798">
    <property type="entry name" value="GST_N"/>
    <property type="match status" value="1"/>
</dbReference>
<dbReference type="InterPro" id="IPR010987">
    <property type="entry name" value="Glutathione-S-Trfase_C-like"/>
</dbReference>
<protein>
    <submittedName>
        <fullName evidence="4">Glutathione S-transferase family protein</fullName>
    </submittedName>
</protein>
<dbReference type="SFLD" id="SFLDG01150">
    <property type="entry name" value="Main.1:_Beta-like"/>
    <property type="match status" value="1"/>
</dbReference>